<reference evidence="1 2" key="1">
    <citation type="submission" date="2018-11" db="EMBL/GenBank/DDBJ databases">
        <authorList>
            <person name="Zhou Z."/>
            <person name="Wang G."/>
        </authorList>
    </citation>
    <scope>NUCLEOTIDE SEQUENCE [LARGE SCALE GENOMIC DNA]</scope>
    <source>
        <strain evidence="1 2">KCTC42998</strain>
    </source>
</reference>
<dbReference type="PROSITE" id="PS51257">
    <property type="entry name" value="PROKAR_LIPOPROTEIN"/>
    <property type="match status" value="1"/>
</dbReference>
<protein>
    <recommendedName>
        <fullName evidence="3">Lipocalin-like domain-containing protein</fullName>
    </recommendedName>
</protein>
<dbReference type="Proteomes" id="UP000274271">
    <property type="component" value="Unassembled WGS sequence"/>
</dbReference>
<dbReference type="AlphaFoldDB" id="A0A3P1CDL0"/>
<name>A0A3P1CDL0_9BACT</name>
<proteinExistence type="predicted"/>
<dbReference type="EMBL" id="RQJP01000005">
    <property type="protein sequence ID" value="RRB11421.1"/>
    <property type="molecule type" value="Genomic_DNA"/>
</dbReference>
<comment type="caution">
    <text evidence="1">The sequence shown here is derived from an EMBL/GenBank/DDBJ whole genome shotgun (WGS) entry which is preliminary data.</text>
</comment>
<organism evidence="1 2">
    <name type="scientific">Larkinella knui</name>
    <dbReference type="NCBI Taxonomy" id="2025310"/>
    <lineage>
        <taxon>Bacteria</taxon>
        <taxon>Pseudomonadati</taxon>
        <taxon>Bacteroidota</taxon>
        <taxon>Cytophagia</taxon>
        <taxon>Cytophagales</taxon>
        <taxon>Spirosomataceae</taxon>
        <taxon>Larkinella</taxon>
    </lineage>
</organism>
<evidence type="ECO:0000313" key="2">
    <source>
        <dbReference type="Proteomes" id="UP000274271"/>
    </source>
</evidence>
<dbReference type="RefSeq" id="WP_124909090.1">
    <property type="nucleotide sequence ID" value="NZ_RQJP01000005.1"/>
</dbReference>
<accession>A0A3P1CDL0</accession>
<evidence type="ECO:0000313" key="1">
    <source>
        <dbReference type="EMBL" id="RRB11421.1"/>
    </source>
</evidence>
<dbReference type="Gene3D" id="2.40.128.490">
    <property type="entry name" value="Uncharacterised protein PF14869, DUF4488"/>
    <property type="match status" value="1"/>
</dbReference>
<evidence type="ECO:0008006" key="3">
    <source>
        <dbReference type="Google" id="ProtNLM"/>
    </source>
</evidence>
<dbReference type="OrthoDB" id="1493972at2"/>
<sequence>MNQKIKNGKYDRLRILLVVVLMVYGCNSKPASVPIVGTWQLISATATEKDTTFSTFNPKQKMIKIINATHFAFLSHPVNQGKDSSAAAFTAGGGKYTLVDSTYTEHLEYFIDKEWENNTFQFVVKIVNDTLVQKGVEKLEKLGIDRVIIEKYKRVND</sequence>
<gene>
    <name evidence="1" type="ORF">EHT87_23335</name>
</gene>
<keyword evidence="2" id="KW-1185">Reference proteome</keyword>